<dbReference type="Pfam" id="PF05114">
    <property type="entry name" value="MbnB_TglH_ChrH"/>
    <property type="match status" value="1"/>
</dbReference>
<dbReference type="Proteomes" id="UP000331127">
    <property type="component" value="Unassembled WGS sequence"/>
</dbReference>
<comment type="caution">
    <text evidence="1">The sequence shown here is derived from an EMBL/GenBank/DDBJ whole genome shotgun (WGS) entry which is preliminary data.</text>
</comment>
<name>A0A5M3WGZ8_9ACTN</name>
<evidence type="ECO:0000313" key="2">
    <source>
        <dbReference type="Proteomes" id="UP000331127"/>
    </source>
</evidence>
<reference evidence="1 2" key="1">
    <citation type="submission" date="2019-10" db="EMBL/GenBank/DDBJ databases">
        <title>Whole genome shotgun sequence of Acrocarpospora macrocephala NBRC 16266.</title>
        <authorList>
            <person name="Ichikawa N."/>
            <person name="Kimura A."/>
            <person name="Kitahashi Y."/>
            <person name="Komaki H."/>
            <person name="Oguchi A."/>
        </authorList>
    </citation>
    <scope>NUCLEOTIDE SEQUENCE [LARGE SCALE GENOMIC DNA]</scope>
    <source>
        <strain evidence="1 2">NBRC 16266</strain>
    </source>
</reference>
<protein>
    <submittedName>
        <fullName evidence="1">Uncharacterized protein</fullName>
    </submittedName>
</protein>
<dbReference type="InterPro" id="IPR007801">
    <property type="entry name" value="MbnB/TglH/ChrH"/>
</dbReference>
<dbReference type="EMBL" id="BLAE01000010">
    <property type="protein sequence ID" value="GES08397.1"/>
    <property type="molecule type" value="Genomic_DNA"/>
</dbReference>
<dbReference type="Gene3D" id="3.20.20.150">
    <property type="entry name" value="Divalent-metal-dependent TIM barrel enzymes"/>
    <property type="match status" value="1"/>
</dbReference>
<organism evidence="1 2">
    <name type="scientific">Acrocarpospora macrocephala</name>
    <dbReference type="NCBI Taxonomy" id="150177"/>
    <lineage>
        <taxon>Bacteria</taxon>
        <taxon>Bacillati</taxon>
        <taxon>Actinomycetota</taxon>
        <taxon>Actinomycetes</taxon>
        <taxon>Streptosporangiales</taxon>
        <taxon>Streptosporangiaceae</taxon>
        <taxon>Acrocarpospora</taxon>
    </lineage>
</organism>
<accession>A0A5M3WGZ8</accession>
<dbReference type="PANTHER" id="PTHR42194">
    <property type="entry name" value="UPF0276 PROTEIN HI_1600"/>
    <property type="match status" value="1"/>
</dbReference>
<gene>
    <name evidence="1" type="ORF">Amac_019930</name>
</gene>
<sequence length="452" mass="48981">MSGVQDLRELPELGVGLVYWPGFESLLDQVDVVEVEPQVFWFAPDTDGEPFRLDQRAFERLSRIRKPKLVHGVGHPVGGTEADERHLQPFAESVALLQAPWASEHLSFNRLHGTDLGFLLPPVQSEEGIALAVENIRALRERLPVPFAFETGVSYLRPQAGELSDGTFFAAIARAADCGILLDLHNLWANERNGRQAALDVVAELPLERVVEVHLAGGREYAGYWVDAHSGPVPPEVLDIARQVIPRLPNLKAVVYEVMPESVTDANLPMDQILELRDLWELRGAAAAPPLPAPRAWEDGLAAALLSGEPAADPGITVLRKLIGSVRAGKVADTLPLTTRLLLLTLGGEAVDDLFAHFWHATPSEQMASDEARLFAAHVTGMPLEVPYLREVADFELAALQAVLAGLPQRVSFSVDPGPVLAALRHGRLPAAQPTAAHEITVQPPAPLQAPG</sequence>
<dbReference type="PANTHER" id="PTHR42194:SF1">
    <property type="entry name" value="UPF0276 PROTEIN HI_1600"/>
    <property type="match status" value="1"/>
</dbReference>
<dbReference type="SUPFAM" id="SSF51658">
    <property type="entry name" value="Xylose isomerase-like"/>
    <property type="match status" value="1"/>
</dbReference>
<keyword evidence="2" id="KW-1185">Reference proteome</keyword>
<proteinExistence type="predicted"/>
<dbReference type="OrthoDB" id="9763101at2"/>
<dbReference type="RefSeq" id="WP_155354007.1">
    <property type="nucleotide sequence ID" value="NZ_BAAAHL010000038.1"/>
</dbReference>
<dbReference type="InterPro" id="IPR036237">
    <property type="entry name" value="Xyl_isomerase-like_sf"/>
</dbReference>
<evidence type="ECO:0000313" key="1">
    <source>
        <dbReference type="EMBL" id="GES08397.1"/>
    </source>
</evidence>
<dbReference type="AlphaFoldDB" id="A0A5M3WGZ8"/>